<proteinExistence type="predicted"/>
<reference evidence="1 2" key="1">
    <citation type="submission" date="2019-09" db="EMBL/GenBank/DDBJ databases">
        <authorList>
            <person name="Chandra G."/>
            <person name="Truman W A."/>
        </authorList>
    </citation>
    <scope>NUCLEOTIDE SEQUENCE [LARGE SCALE GENOMIC DNA]</scope>
    <source>
        <strain evidence="1">PS854</strain>
    </source>
</reference>
<organism evidence="1 2">
    <name type="scientific">Pseudomonas fluorescens</name>
    <dbReference type="NCBI Taxonomy" id="294"/>
    <lineage>
        <taxon>Bacteria</taxon>
        <taxon>Pseudomonadati</taxon>
        <taxon>Pseudomonadota</taxon>
        <taxon>Gammaproteobacteria</taxon>
        <taxon>Pseudomonadales</taxon>
        <taxon>Pseudomonadaceae</taxon>
        <taxon>Pseudomonas</taxon>
    </lineage>
</organism>
<evidence type="ECO:0000313" key="2">
    <source>
        <dbReference type="Proteomes" id="UP000327111"/>
    </source>
</evidence>
<evidence type="ECO:0000313" key="1">
    <source>
        <dbReference type="EMBL" id="VVP54804.1"/>
    </source>
</evidence>
<accession>A0A5E7PZ26</accession>
<name>A0A5E7PZ26_PSEFL</name>
<dbReference type="EMBL" id="CABVIF010000019">
    <property type="protein sequence ID" value="VVP54804.1"/>
    <property type="molecule type" value="Genomic_DNA"/>
</dbReference>
<protein>
    <submittedName>
        <fullName evidence="1">Uncharacterized protein</fullName>
    </submittedName>
</protein>
<gene>
    <name evidence="1" type="ORF">PS854_05583</name>
</gene>
<dbReference type="Proteomes" id="UP000327111">
    <property type="component" value="Unassembled WGS sequence"/>
</dbReference>
<sequence>MPAMAASHSPPLSPASRLLRIGRCRTIPVPRKPVGAGLPAMAASHSPSLSPASRLPQICVIPNNSRTPQTCRSWLASDGGVAFTTAIASKPAPTNLCDTKQFPSPHKPVGAGLPAMAASHSPPLSPASRLLQICVIPNNSRAPQTCRSWLASDGGIAFTIAIASKPAPTNLCDTKQFPYPRKPVGAGLPAMAASHSPPLSPASRLLQICVIPNNSRTPANL</sequence>
<dbReference type="AlphaFoldDB" id="A0A5E7PZ26"/>